<dbReference type="PANTHER" id="PTHR32060:SF22">
    <property type="entry name" value="CARBOXYL-TERMINAL-PROCESSING PEPTIDASE 3, CHLOROPLASTIC"/>
    <property type="match status" value="1"/>
</dbReference>
<dbReference type="Proteomes" id="UP001225072">
    <property type="component" value="Unassembled WGS sequence"/>
</dbReference>
<dbReference type="EMBL" id="JAUTAL010000001">
    <property type="protein sequence ID" value="MDQ1095567.1"/>
    <property type="molecule type" value="Genomic_DNA"/>
</dbReference>
<name>A0ABU0TEY5_9FLAO</name>
<gene>
    <name evidence="2" type="ORF">QE404_000714</name>
</gene>
<dbReference type="Gene3D" id="3.90.226.10">
    <property type="entry name" value="2-enoyl-CoA Hydratase, Chain A, domain 1"/>
    <property type="match status" value="1"/>
</dbReference>
<organism evidence="2 3">
    <name type="scientific">Chryseobacterium camelliae</name>
    <dbReference type="NCBI Taxonomy" id="1265445"/>
    <lineage>
        <taxon>Bacteria</taxon>
        <taxon>Pseudomonadati</taxon>
        <taxon>Bacteroidota</taxon>
        <taxon>Flavobacteriia</taxon>
        <taxon>Flavobacteriales</taxon>
        <taxon>Weeksellaceae</taxon>
        <taxon>Chryseobacterium group</taxon>
        <taxon>Chryseobacterium</taxon>
    </lineage>
</organism>
<dbReference type="SMART" id="SM00245">
    <property type="entry name" value="TSPc"/>
    <property type="match status" value="1"/>
</dbReference>
<dbReference type="CDD" id="cd06567">
    <property type="entry name" value="Peptidase_S41"/>
    <property type="match status" value="1"/>
</dbReference>
<evidence type="ECO:0000259" key="1">
    <source>
        <dbReference type="SMART" id="SM00245"/>
    </source>
</evidence>
<comment type="caution">
    <text evidence="2">The sequence shown here is derived from an EMBL/GenBank/DDBJ whole genome shotgun (WGS) entry which is preliminary data.</text>
</comment>
<reference evidence="2 3" key="1">
    <citation type="submission" date="2023-07" db="EMBL/GenBank/DDBJ databases">
        <title>Functional and genomic diversity of the sorghum phyllosphere microbiome.</title>
        <authorList>
            <person name="Shade A."/>
        </authorList>
    </citation>
    <scope>NUCLEOTIDE SEQUENCE [LARGE SCALE GENOMIC DNA]</scope>
    <source>
        <strain evidence="2 3">SORGH_AS_1064</strain>
    </source>
</reference>
<dbReference type="InterPro" id="IPR029045">
    <property type="entry name" value="ClpP/crotonase-like_dom_sf"/>
</dbReference>
<dbReference type="PROSITE" id="PS51257">
    <property type="entry name" value="PROKAR_LIPOPROTEIN"/>
    <property type="match status" value="1"/>
</dbReference>
<protein>
    <recommendedName>
        <fullName evidence="1">Tail specific protease domain-containing protein</fullName>
    </recommendedName>
</protein>
<dbReference type="InterPro" id="IPR005151">
    <property type="entry name" value="Tail-specific_protease"/>
</dbReference>
<dbReference type="PANTHER" id="PTHR32060">
    <property type="entry name" value="TAIL-SPECIFIC PROTEASE"/>
    <property type="match status" value="1"/>
</dbReference>
<evidence type="ECO:0000313" key="2">
    <source>
        <dbReference type="EMBL" id="MDQ1095567.1"/>
    </source>
</evidence>
<keyword evidence="3" id="KW-1185">Reference proteome</keyword>
<evidence type="ECO:0000313" key="3">
    <source>
        <dbReference type="Proteomes" id="UP001225072"/>
    </source>
</evidence>
<dbReference type="Pfam" id="PF03572">
    <property type="entry name" value="Peptidase_S41"/>
    <property type="match status" value="1"/>
</dbReference>
<proteinExistence type="predicted"/>
<dbReference type="SUPFAM" id="SSF52096">
    <property type="entry name" value="ClpP/crotonase"/>
    <property type="match status" value="1"/>
</dbReference>
<sequence>MKNHQILIFIIVFLTSCTSVSKYNTQRMSCIPPEKLREDVDYAYNKLKEMHPNLYWYISEQDLKYKFDSLKNTLNTPLSPLQFYFRLQPLIASVREGHLSLKVPARRFTKKEIKALEHTKGLFSRFGYYVEGDRLFIVSNADSIQNIQPGTEILSINHVPVSDYMKKYRKLISSDGFNTTFYPYYLKDVFFNFYTAEHGFDNQAVLETVYQGQHKTYTLKRESKSESELASEKKQAKLTPEKKVHDYDAFTQSYNRSFSFLDQDSTVAYIGVKSFSENHSEQFYKDAFARIKAAGSTYLILDIRNNYGGSLYEINHLYSYLTSKPYTLIRPSMLASSKTPLKTNYFRQSSPWQYIIKGITYPVYLTTQAFSTYSRDGKIYYRMKESRQNKPQPNAFTGKIFVLINGSSFSASSILASKLKNDRRAILVGEETGGANDGTVAGFYSYQQLPNSKLSLPVGLLLVQPDITFSGTRQGVVPDVIIRKSIQEVIDQKDPEMNWVMSTIMMEKGDPVKRHAEAR</sequence>
<dbReference type="RefSeq" id="WP_307453713.1">
    <property type="nucleotide sequence ID" value="NZ_JAUTAL010000001.1"/>
</dbReference>
<feature type="domain" description="Tail specific protease" evidence="1">
    <location>
        <begin position="237"/>
        <end position="483"/>
    </location>
</feature>
<accession>A0ABU0TEY5</accession>